<dbReference type="Pfam" id="PF00942">
    <property type="entry name" value="CBM_3"/>
    <property type="match status" value="1"/>
</dbReference>
<dbReference type="InterPro" id="IPR036116">
    <property type="entry name" value="FN3_sf"/>
</dbReference>
<dbReference type="GO" id="GO:0030245">
    <property type="term" value="P:cellulose catabolic process"/>
    <property type="evidence" value="ECO:0007669"/>
    <property type="project" value="UniProtKB-KW"/>
</dbReference>
<protein>
    <recommendedName>
        <fullName evidence="9">Endoglucanase</fullName>
        <ecNumber evidence="9">3.2.1.4</ecNumber>
    </recommendedName>
</protein>
<accession>A0A919TYL7</accession>
<dbReference type="Proteomes" id="UP000632740">
    <property type="component" value="Unassembled WGS sequence"/>
</dbReference>
<dbReference type="SMART" id="SM00637">
    <property type="entry name" value="CBD_II"/>
    <property type="match status" value="1"/>
</dbReference>
<feature type="domain" description="Fibronectin type-III" evidence="10">
    <location>
        <begin position="660"/>
        <end position="750"/>
    </location>
</feature>
<keyword evidence="4 7" id="KW-0119">Carbohydrate metabolism</keyword>
<dbReference type="InterPro" id="IPR012341">
    <property type="entry name" value="6hp_glycosidase-like_sf"/>
</dbReference>
<evidence type="ECO:0000256" key="2">
    <source>
        <dbReference type="ARBA" id="ARBA00022801"/>
    </source>
</evidence>
<dbReference type="SUPFAM" id="SSF48208">
    <property type="entry name" value="Six-hairpin glycosidases"/>
    <property type="match status" value="1"/>
</dbReference>
<keyword evidence="2 7" id="KW-0378">Hydrolase</keyword>
<dbReference type="Pfam" id="PF00553">
    <property type="entry name" value="CBM_2"/>
    <property type="match status" value="1"/>
</dbReference>
<dbReference type="InterPro" id="IPR001701">
    <property type="entry name" value="Glyco_hydro_9"/>
</dbReference>
<evidence type="ECO:0000256" key="7">
    <source>
        <dbReference type="PROSITE-ProRule" id="PRU10059"/>
    </source>
</evidence>
<dbReference type="RefSeq" id="WP_203750577.1">
    <property type="nucleotide sequence ID" value="NZ_BONK01000004.1"/>
</dbReference>
<dbReference type="PROSITE" id="PS51173">
    <property type="entry name" value="CBM2"/>
    <property type="match status" value="1"/>
</dbReference>
<evidence type="ECO:0000256" key="5">
    <source>
        <dbReference type="ARBA" id="ARBA00023295"/>
    </source>
</evidence>
<gene>
    <name evidence="13" type="ORF">Cch01nite_14590</name>
</gene>
<dbReference type="Gene3D" id="2.60.40.710">
    <property type="entry name" value="Endoglucanase-like"/>
    <property type="match status" value="1"/>
</dbReference>
<evidence type="ECO:0000256" key="9">
    <source>
        <dbReference type="RuleBase" id="RU361166"/>
    </source>
</evidence>
<dbReference type="InterPro" id="IPR033126">
    <property type="entry name" value="Glyco_hydro_9_Asp/Glu_AS"/>
</dbReference>
<dbReference type="InterPro" id="IPR036966">
    <property type="entry name" value="CBM3_sf"/>
</dbReference>
<dbReference type="Pfam" id="PF00759">
    <property type="entry name" value="Glyco_hydro_9"/>
    <property type="match status" value="1"/>
</dbReference>
<keyword evidence="9" id="KW-0732">Signal</keyword>
<comment type="caution">
    <text evidence="13">The sequence shown here is derived from an EMBL/GenBank/DDBJ whole genome shotgun (WGS) entry which is preliminary data.</text>
</comment>
<evidence type="ECO:0000256" key="1">
    <source>
        <dbReference type="ARBA" id="ARBA00000966"/>
    </source>
</evidence>
<dbReference type="InterPro" id="IPR003961">
    <property type="entry name" value="FN3_dom"/>
</dbReference>
<dbReference type="SUPFAM" id="SSF49384">
    <property type="entry name" value="Carbohydrate-binding domain"/>
    <property type="match status" value="2"/>
</dbReference>
<comment type="similarity">
    <text evidence="7 9">Belongs to the glycosyl hydrolase 9 (cellulase E) family.</text>
</comment>
<dbReference type="GO" id="GO:0008810">
    <property type="term" value="F:cellulase activity"/>
    <property type="evidence" value="ECO:0007669"/>
    <property type="project" value="UniProtKB-EC"/>
</dbReference>
<dbReference type="PROSITE" id="PS50853">
    <property type="entry name" value="FN3"/>
    <property type="match status" value="3"/>
</dbReference>
<dbReference type="InterPro" id="IPR001956">
    <property type="entry name" value="CBM3"/>
</dbReference>
<evidence type="ECO:0000256" key="8">
    <source>
        <dbReference type="PROSITE-ProRule" id="PRU10060"/>
    </source>
</evidence>
<keyword evidence="6 7" id="KW-0624">Polysaccharide degradation</keyword>
<dbReference type="EC" id="3.2.1.4" evidence="9"/>
<dbReference type="PANTHER" id="PTHR22298">
    <property type="entry name" value="ENDO-1,4-BETA-GLUCANASE"/>
    <property type="match status" value="1"/>
</dbReference>
<dbReference type="CDD" id="cd00063">
    <property type="entry name" value="FN3"/>
    <property type="match status" value="3"/>
</dbReference>
<dbReference type="FunFam" id="1.50.10.10:FF:000020">
    <property type="entry name" value="Endoglucanase"/>
    <property type="match status" value="1"/>
</dbReference>
<dbReference type="PROSITE" id="PS51172">
    <property type="entry name" value="CBM3"/>
    <property type="match status" value="1"/>
</dbReference>
<dbReference type="InterPro" id="IPR018221">
    <property type="entry name" value="Glyco_hydro_9_His_AS"/>
</dbReference>
<name>A0A919TYL7_9CELL</name>
<sequence length="1059" mass="110627">MSRHPRPPRHRGAAALASATTLAVAAGLLVAPLAGAAQAAEPTYNYGEALQKSMFFYQAQRSGDLPDSFPVSWRGDSGLQDGSDVGKDLTGGWYDAGDHVKFGLPMAFSTTMLAWGAIASPSGYSKAGQLDELKDNLRWVDDYFVKAHTAPNELYVQVGDGEADHKWWGPAEVMTMARPAYKISASCPGSDVAAETAAALASSAIVFKDDATYSAKLLTHAKQLYSFADTYRGNYSDCVTAASAYYKSWSGYQDELVWGAYWLYKATGDATYLAKAESEYDKLGTENQTTTHKYKWTIAWDDKTFGDYALLAMETGKQKYVDDTNRWLDYWTVGVNGQKVPYSPGGEAVLDSWGSLRYAANTSFVALVYSDWLADSSLKSRYHDFGVRQINYALGDNPRKSSYVVGFGANPPTKPHHRTAHGSWLDSIADPVDDRHVLYGALVGGPPSANDAYTDSRQDYTANEVATDYNAGFTSALARLSQEYGGTALTNFPVAEKPDQDELFVEAQLNQPPGATFTEVKAMIRNRSAFPARSLKNATVRYWFTLDSGDSAANLTLSANYSECGAQTAKPVQASGNLYYAELSCVGQNIYPGGQSQHRREIQFRVTGGTGWNAANDPSFAGLTTTALAKTSAITMYEAGKLVWGTEPTGVPTDTTAPTVPGTPTASGITSTGAVLAWTASTDAGSGVAGYDVYRVTGTTQTLVGSSTTPAYTLTGLSAATAYSYVVKAKDVAGNVSAASAAGTFTTLTGTTPDTTAPSVPGTPVASSVTTTGATLTWAASTDNTGGSGLAGYDVYRNAGGESPVLVASTTSASYTLTGLTPATAYTYAVRAKDVAGNVSASSTAVSFTTLTPPTDTTAPTVPGTPAASAITQTGATLTWTASTDAGSGVAGYDVYRVQGTTQTLVGSPATATFALTGLTAGTSYSYAVRARDVAGNASAVSSAVTFSTLPTTTTGGCKVTYSANSWNVGFTGSVKITNTGTTPLTWTLGFTFPSGQQLTQGWSATWTQTGSAVSAVGLGWNATLAPGASTDIGFNGSHTGTNTNPTAFTVNGVACTVG</sequence>
<feature type="domain" description="CBM3" evidence="11">
    <location>
        <begin position="499"/>
        <end position="649"/>
    </location>
</feature>
<evidence type="ECO:0000313" key="13">
    <source>
        <dbReference type="EMBL" id="GIG20735.1"/>
    </source>
</evidence>
<proteinExistence type="inferred from homology"/>
<dbReference type="Gene3D" id="1.50.10.10">
    <property type="match status" value="1"/>
</dbReference>
<dbReference type="SMART" id="SM01067">
    <property type="entry name" value="CBM_3"/>
    <property type="match status" value="1"/>
</dbReference>
<dbReference type="PROSITE" id="PS00561">
    <property type="entry name" value="CBM2_A"/>
    <property type="match status" value="1"/>
</dbReference>
<feature type="active site" evidence="8">
    <location>
        <position position="455"/>
    </location>
</feature>
<reference evidence="13" key="1">
    <citation type="submission" date="2021-01" db="EMBL/GenBank/DDBJ databases">
        <title>Whole genome shotgun sequence of Cellulomonas chitinilytica NBRC 110799.</title>
        <authorList>
            <person name="Komaki H."/>
            <person name="Tamura T."/>
        </authorList>
    </citation>
    <scope>NUCLEOTIDE SEQUENCE</scope>
    <source>
        <strain evidence="13">NBRC 110799</strain>
    </source>
</reference>
<keyword evidence="3 9" id="KW-0136">Cellulose degradation</keyword>
<organism evidence="13 14">
    <name type="scientific">Cellulomonas chitinilytica</name>
    <dbReference type="NCBI Taxonomy" id="398759"/>
    <lineage>
        <taxon>Bacteria</taxon>
        <taxon>Bacillati</taxon>
        <taxon>Actinomycetota</taxon>
        <taxon>Actinomycetes</taxon>
        <taxon>Micrococcales</taxon>
        <taxon>Cellulomonadaceae</taxon>
        <taxon>Cellulomonas</taxon>
    </lineage>
</organism>
<feature type="active site" evidence="8">
    <location>
        <position position="464"/>
    </location>
</feature>
<dbReference type="SUPFAM" id="SSF49265">
    <property type="entry name" value="Fibronectin type III"/>
    <property type="match status" value="2"/>
</dbReference>
<dbReference type="Pfam" id="PF00041">
    <property type="entry name" value="fn3"/>
    <property type="match status" value="3"/>
</dbReference>
<feature type="domain" description="CBM2" evidence="12">
    <location>
        <begin position="951"/>
        <end position="1059"/>
    </location>
</feature>
<keyword evidence="5 7" id="KW-0326">Glycosidase</keyword>
<feature type="active site" evidence="7">
    <location>
        <position position="416"/>
    </location>
</feature>
<evidence type="ECO:0000256" key="6">
    <source>
        <dbReference type="ARBA" id="ARBA00023326"/>
    </source>
</evidence>
<evidence type="ECO:0000259" key="10">
    <source>
        <dbReference type="PROSITE" id="PS50853"/>
    </source>
</evidence>
<dbReference type="InterPro" id="IPR018366">
    <property type="entry name" value="CBM2_CS"/>
</dbReference>
<dbReference type="AlphaFoldDB" id="A0A919TYL7"/>
<dbReference type="InterPro" id="IPR008965">
    <property type="entry name" value="CBM2/CBM3_carb-bd_dom_sf"/>
</dbReference>
<dbReference type="PROSITE" id="PS00592">
    <property type="entry name" value="GH9_2"/>
    <property type="match status" value="1"/>
</dbReference>
<evidence type="ECO:0000313" key="14">
    <source>
        <dbReference type="Proteomes" id="UP000632740"/>
    </source>
</evidence>
<evidence type="ECO:0000259" key="11">
    <source>
        <dbReference type="PROSITE" id="PS51172"/>
    </source>
</evidence>
<dbReference type="Gene3D" id="2.60.40.10">
    <property type="entry name" value="Immunoglobulins"/>
    <property type="match status" value="3"/>
</dbReference>
<feature type="domain" description="Fibronectin type-III" evidence="10">
    <location>
        <begin position="862"/>
        <end position="952"/>
    </location>
</feature>
<feature type="signal peptide" evidence="9">
    <location>
        <begin position="1"/>
        <end position="39"/>
    </location>
</feature>
<dbReference type="SMART" id="SM00060">
    <property type="entry name" value="FN3"/>
    <property type="match status" value="3"/>
</dbReference>
<evidence type="ECO:0000259" key="12">
    <source>
        <dbReference type="PROSITE" id="PS51173"/>
    </source>
</evidence>
<dbReference type="PROSITE" id="PS00698">
    <property type="entry name" value="GH9_3"/>
    <property type="match status" value="1"/>
</dbReference>
<feature type="chain" id="PRO_5038172281" description="Endoglucanase" evidence="9">
    <location>
        <begin position="40"/>
        <end position="1059"/>
    </location>
</feature>
<dbReference type="EMBL" id="BONK01000004">
    <property type="protein sequence ID" value="GIG20735.1"/>
    <property type="molecule type" value="Genomic_DNA"/>
</dbReference>
<dbReference type="GO" id="GO:0030248">
    <property type="term" value="F:cellulose binding"/>
    <property type="evidence" value="ECO:0007669"/>
    <property type="project" value="InterPro"/>
</dbReference>
<keyword evidence="14" id="KW-1185">Reference proteome</keyword>
<dbReference type="InterPro" id="IPR013783">
    <property type="entry name" value="Ig-like_fold"/>
</dbReference>
<evidence type="ECO:0000256" key="4">
    <source>
        <dbReference type="ARBA" id="ARBA00023277"/>
    </source>
</evidence>
<dbReference type="InterPro" id="IPR012291">
    <property type="entry name" value="CBM2_carb-bd_dom_sf"/>
</dbReference>
<dbReference type="InterPro" id="IPR001919">
    <property type="entry name" value="CBD2"/>
</dbReference>
<comment type="catalytic activity">
    <reaction evidence="1 9">
        <text>Endohydrolysis of (1-&gt;4)-beta-D-glucosidic linkages in cellulose, lichenin and cereal beta-D-glucans.</text>
        <dbReference type="EC" id="3.2.1.4"/>
    </reaction>
</comment>
<feature type="domain" description="Fibronectin type-III" evidence="10">
    <location>
        <begin position="760"/>
        <end position="855"/>
    </location>
</feature>
<dbReference type="Gene3D" id="2.60.40.290">
    <property type="match status" value="1"/>
</dbReference>
<dbReference type="InterPro" id="IPR008928">
    <property type="entry name" value="6-hairpin_glycosidase_sf"/>
</dbReference>
<evidence type="ECO:0000256" key="3">
    <source>
        <dbReference type="ARBA" id="ARBA00023001"/>
    </source>
</evidence>